<protein>
    <submittedName>
        <fullName evidence="3">Uncharacterized protein</fullName>
    </submittedName>
</protein>
<evidence type="ECO:0000313" key="1">
    <source>
        <dbReference type="EMBL" id="KRY24314.1"/>
    </source>
</evidence>
<comment type="caution">
    <text evidence="3">The sequence shown here is derived from an EMBL/GenBank/DDBJ whole genome shotgun (WGS) entry which is preliminary data.</text>
</comment>
<dbReference type="Proteomes" id="UP000054632">
    <property type="component" value="Unassembled WGS sequence"/>
</dbReference>
<evidence type="ECO:0000313" key="4">
    <source>
        <dbReference type="Proteomes" id="UP000054632"/>
    </source>
</evidence>
<evidence type="ECO:0000313" key="6">
    <source>
        <dbReference type="Proteomes" id="UP000054826"/>
    </source>
</evidence>
<dbReference type="EMBL" id="JYDR01007001">
    <property type="protein sequence ID" value="KRY24314.1"/>
    <property type="molecule type" value="Genomic_DNA"/>
</dbReference>
<dbReference type="AlphaFoldDB" id="A0A0V1G6N7"/>
<feature type="non-terminal residue" evidence="3">
    <location>
        <position position="1"/>
    </location>
</feature>
<evidence type="ECO:0000313" key="3">
    <source>
        <dbReference type="EMBL" id="KRY93974.1"/>
    </source>
</evidence>
<name>A0A0V1G6N7_TRIPS</name>
<proteinExistence type="predicted"/>
<organism evidence="3 6">
    <name type="scientific">Trichinella pseudospiralis</name>
    <name type="common">Parasitic roundworm</name>
    <dbReference type="NCBI Taxonomy" id="6337"/>
    <lineage>
        <taxon>Eukaryota</taxon>
        <taxon>Metazoa</taxon>
        <taxon>Ecdysozoa</taxon>
        <taxon>Nematoda</taxon>
        <taxon>Enoplea</taxon>
        <taxon>Dorylaimia</taxon>
        <taxon>Trichinellida</taxon>
        <taxon>Trichinellidae</taxon>
        <taxon>Trichinella</taxon>
    </lineage>
</organism>
<feature type="non-terminal residue" evidence="3">
    <location>
        <position position="38"/>
    </location>
</feature>
<dbReference type="Proteomes" id="UP000054805">
    <property type="component" value="Unassembled WGS sequence"/>
</dbReference>
<accession>A0A0V1G6N7</accession>
<sequence length="38" mass="4134">LLEGEPLSAINRCCHQDINIANIWGDYAKMDGVGKGKC</sequence>
<keyword evidence="5" id="KW-1185">Reference proteome</keyword>
<dbReference type="EMBL" id="JYDV01006452">
    <property type="protein sequence ID" value="KRY93974.1"/>
    <property type="molecule type" value="Genomic_DNA"/>
</dbReference>
<evidence type="ECO:0000313" key="2">
    <source>
        <dbReference type="EMBL" id="KRY80259.1"/>
    </source>
</evidence>
<gene>
    <name evidence="1" type="ORF">T4A_7061</name>
    <name evidence="2" type="ORF">T4B_10594</name>
    <name evidence="3" type="ORF">T4C_4836</name>
</gene>
<dbReference type="EMBL" id="JYDS01007308">
    <property type="protein sequence ID" value="KRY80259.1"/>
    <property type="molecule type" value="Genomic_DNA"/>
</dbReference>
<reference evidence="4 5" key="1">
    <citation type="submission" date="2015-01" db="EMBL/GenBank/DDBJ databases">
        <title>Evolution of Trichinella species and genotypes.</title>
        <authorList>
            <person name="Korhonen P.K."/>
            <person name="Edoardo P."/>
            <person name="Giuseppe L.R."/>
            <person name="Gasser R.B."/>
        </authorList>
    </citation>
    <scope>NUCLEOTIDE SEQUENCE [LARGE SCALE GENOMIC DNA]</scope>
    <source>
        <strain evidence="1">ISS13</strain>
        <strain evidence="3">ISS176</strain>
        <strain evidence="2">ISS588</strain>
    </source>
</reference>
<evidence type="ECO:0000313" key="5">
    <source>
        <dbReference type="Proteomes" id="UP000054805"/>
    </source>
</evidence>
<dbReference type="Proteomes" id="UP000054826">
    <property type="component" value="Unassembled WGS sequence"/>
</dbReference>